<evidence type="ECO:0000256" key="1">
    <source>
        <dbReference type="ARBA" id="ARBA00004123"/>
    </source>
</evidence>
<dbReference type="GO" id="GO:0005634">
    <property type="term" value="C:nucleus"/>
    <property type="evidence" value="ECO:0007669"/>
    <property type="project" value="UniProtKB-SubCell"/>
</dbReference>
<dbReference type="GO" id="GO:0008270">
    <property type="term" value="F:zinc ion binding"/>
    <property type="evidence" value="ECO:0007669"/>
    <property type="project" value="UniProtKB-KW"/>
</dbReference>
<keyword evidence="8 10" id="KW-0675">Receptor</keyword>
<sequence>MKMMQSPICSSPELMDPRFSQLRLPASASSRILYDVPCKVCRDHSSGKHYGIYACDGCAGFFKRSIRRNRQYVCKSKSDGLCMVDKTHRNQCRACRLKRCFEVGMNRDAVQSERGPRSSTLRKQMAMFINKDAAIRHHEAFIMAGIPPPAPQMLPLGLDLSVSRLTNPFLTPSPYMSNFPTSSSSPASTPPPSSTPLFHHQHHHHLTSSPSHSTTASAHHHLIAVDAIRESAAQLLFMNVNFLKNLTPFTQLPLADQLLLFEESWREFFIMGIAEHLLPINFTQLLFAYEFLNSTCQYEQSKSKVSMETMIREIEAFQEVLNKFIQMRVDSNEYVYLRAIVLYKTDFENNNNNNDNSSNKNVKNAKDKDSSQDVITSTSDDSSSDVSHNNSTTTIKTSSSATSTATSLKVLEASQKVKALESNARDALAAYEQSYYGIAHHIRYKNLLSLLPSLKLVSNYTIEELFFRRNIGHVPLLKLLIDLYMQKKSS</sequence>
<dbReference type="GO" id="GO:0032502">
    <property type="term" value="P:developmental process"/>
    <property type="evidence" value="ECO:0007669"/>
    <property type="project" value="UniProtKB-ARBA"/>
</dbReference>
<dbReference type="OrthoDB" id="10045640at2759"/>
<keyword evidence="6 10" id="KW-0238">DNA-binding</keyword>
<dbReference type="SMART" id="SM00430">
    <property type="entry name" value="HOLI"/>
    <property type="match status" value="1"/>
</dbReference>
<dbReference type="InterPro" id="IPR000536">
    <property type="entry name" value="Nucl_hrmn_rcpt_lig-bd"/>
</dbReference>
<dbReference type="FunFam" id="3.30.50.10:FF:000019">
    <property type="entry name" value="Nuclear receptor subfamily 2 group E member"/>
    <property type="match status" value="1"/>
</dbReference>
<dbReference type="InterPro" id="IPR050274">
    <property type="entry name" value="Nuclear_hormone_rcpt_NR2"/>
</dbReference>
<feature type="domain" description="NR LBD" evidence="13">
    <location>
        <begin position="188"/>
        <end position="487"/>
    </location>
</feature>
<evidence type="ECO:0000256" key="5">
    <source>
        <dbReference type="ARBA" id="ARBA00023015"/>
    </source>
</evidence>
<dbReference type="InterPro" id="IPR001628">
    <property type="entry name" value="Znf_hrmn_rcpt"/>
</dbReference>
<evidence type="ECO:0000259" key="12">
    <source>
        <dbReference type="PROSITE" id="PS51030"/>
    </source>
</evidence>
<dbReference type="GO" id="GO:0000122">
    <property type="term" value="P:negative regulation of transcription by RNA polymerase II"/>
    <property type="evidence" value="ECO:0007669"/>
    <property type="project" value="UniProtKB-ARBA"/>
</dbReference>
<keyword evidence="2 10" id="KW-0479">Metal-binding</keyword>
<evidence type="ECO:0000256" key="10">
    <source>
        <dbReference type="RuleBase" id="RU004334"/>
    </source>
</evidence>
<dbReference type="PANTHER" id="PTHR24083">
    <property type="entry name" value="NUCLEAR HORMONE RECEPTOR"/>
    <property type="match status" value="1"/>
</dbReference>
<dbReference type="SUPFAM" id="SSF48508">
    <property type="entry name" value="Nuclear receptor ligand-binding domain"/>
    <property type="match status" value="1"/>
</dbReference>
<evidence type="ECO:0000256" key="11">
    <source>
        <dbReference type="SAM" id="MobiDB-lite"/>
    </source>
</evidence>
<keyword evidence="4 10" id="KW-0862">Zinc</keyword>
<feature type="region of interest" description="Disordered" evidence="11">
    <location>
        <begin position="180"/>
        <end position="213"/>
    </location>
</feature>
<dbReference type="InterPro" id="IPR035500">
    <property type="entry name" value="NHR-like_dom_sf"/>
</dbReference>
<reference evidence="14" key="1">
    <citation type="journal article" date="2015" name="Science">
        <title>Embryo development. A cysteine-clamp gene drives embryo polarity in the midge Chironomus.</title>
        <authorList>
            <person name="Klomp J."/>
            <person name="Athy D."/>
            <person name="Kwan C.W."/>
            <person name="Bloch N.I."/>
            <person name="Sandmann T."/>
            <person name="Lemke S."/>
            <person name="Schmidt-Ott U."/>
        </authorList>
    </citation>
    <scope>NUCLEOTIDE SEQUENCE</scope>
</reference>
<dbReference type="Gene3D" id="3.30.50.10">
    <property type="entry name" value="Erythroid Transcription Factor GATA-1, subunit A"/>
    <property type="match status" value="1"/>
</dbReference>
<evidence type="ECO:0000256" key="3">
    <source>
        <dbReference type="ARBA" id="ARBA00022771"/>
    </source>
</evidence>
<feature type="domain" description="Nuclear receptor" evidence="12">
    <location>
        <begin position="35"/>
        <end position="112"/>
    </location>
</feature>
<dbReference type="SUPFAM" id="SSF57716">
    <property type="entry name" value="Glucocorticoid receptor-like (DNA-binding domain)"/>
    <property type="match status" value="1"/>
</dbReference>
<dbReference type="CDD" id="cd07163">
    <property type="entry name" value="NR_DBD_TLX"/>
    <property type="match status" value="1"/>
</dbReference>
<evidence type="ECO:0000313" key="14">
    <source>
        <dbReference type="EMBL" id="AKH40185.1"/>
    </source>
</evidence>
<dbReference type="GO" id="GO:0043565">
    <property type="term" value="F:sequence-specific DNA binding"/>
    <property type="evidence" value="ECO:0007669"/>
    <property type="project" value="InterPro"/>
</dbReference>
<keyword evidence="9 10" id="KW-0539">Nucleus</keyword>
<keyword evidence="3 10" id="KW-0863">Zinc-finger</keyword>
<evidence type="ECO:0000256" key="8">
    <source>
        <dbReference type="ARBA" id="ARBA00023170"/>
    </source>
</evidence>
<dbReference type="PRINTS" id="PR00047">
    <property type="entry name" value="STROIDFINGER"/>
</dbReference>
<dbReference type="AlphaFoldDB" id="A0A0F7KMB1"/>
<dbReference type="PROSITE" id="PS51843">
    <property type="entry name" value="NR_LBD"/>
    <property type="match status" value="1"/>
</dbReference>
<evidence type="ECO:0000256" key="7">
    <source>
        <dbReference type="ARBA" id="ARBA00023163"/>
    </source>
</evidence>
<name>A0A0F7KMB1_9DIPT</name>
<dbReference type="EMBL" id="KP769551">
    <property type="protein sequence ID" value="AKH40185.1"/>
    <property type="molecule type" value="mRNA"/>
</dbReference>
<dbReference type="SMART" id="SM00399">
    <property type="entry name" value="ZnF_C4"/>
    <property type="match status" value="1"/>
</dbReference>
<dbReference type="PROSITE" id="PS00031">
    <property type="entry name" value="NUCLEAR_REC_DBD_1"/>
    <property type="match status" value="1"/>
</dbReference>
<evidence type="ECO:0000256" key="2">
    <source>
        <dbReference type="ARBA" id="ARBA00022723"/>
    </source>
</evidence>
<evidence type="ECO:0000256" key="4">
    <source>
        <dbReference type="ARBA" id="ARBA00022833"/>
    </source>
</evidence>
<comment type="similarity">
    <text evidence="10">Belongs to the nuclear hormone receptor family.</text>
</comment>
<dbReference type="GO" id="GO:0003700">
    <property type="term" value="F:DNA-binding transcription factor activity"/>
    <property type="evidence" value="ECO:0007669"/>
    <property type="project" value="InterPro"/>
</dbReference>
<dbReference type="Gene3D" id="1.10.565.10">
    <property type="entry name" value="Retinoid X Receptor"/>
    <property type="match status" value="1"/>
</dbReference>
<feature type="compositionally biased region" description="Low complexity" evidence="11">
    <location>
        <begin position="372"/>
        <end position="399"/>
    </location>
</feature>
<protein>
    <submittedName>
        <fullName evidence="14">Tailless</fullName>
    </submittedName>
</protein>
<evidence type="ECO:0000259" key="13">
    <source>
        <dbReference type="PROSITE" id="PS51843"/>
    </source>
</evidence>
<dbReference type="InterPro" id="IPR001723">
    <property type="entry name" value="Nuclear_hrmn_rcpt"/>
</dbReference>
<organism evidence="14">
    <name type="scientific">Chironomus riparius</name>
    <dbReference type="NCBI Taxonomy" id="315576"/>
    <lineage>
        <taxon>Eukaryota</taxon>
        <taxon>Metazoa</taxon>
        <taxon>Ecdysozoa</taxon>
        <taxon>Arthropoda</taxon>
        <taxon>Hexapoda</taxon>
        <taxon>Insecta</taxon>
        <taxon>Pterygota</taxon>
        <taxon>Neoptera</taxon>
        <taxon>Endopterygota</taxon>
        <taxon>Diptera</taxon>
        <taxon>Nematocera</taxon>
        <taxon>Chironomoidea</taxon>
        <taxon>Chironomidae</taxon>
        <taxon>Chironominae</taxon>
        <taxon>Chironomus</taxon>
    </lineage>
</organism>
<dbReference type="Pfam" id="PF00104">
    <property type="entry name" value="Hormone_recep"/>
    <property type="match status" value="1"/>
</dbReference>
<dbReference type="PROSITE" id="PS51030">
    <property type="entry name" value="NUCLEAR_REC_DBD_2"/>
    <property type="match status" value="1"/>
</dbReference>
<dbReference type="Pfam" id="PF00105">
    <property type="entry name" value="zf-C4"/>
    <property type="match status" value="1"/>
</dbReference>
<dbReference type="InterPro" id="IPR013088">
    <property type="entry name" value="Znf_NHR/GATA"/>
</dbReference>
<feature type="region of interest" description="Disordered" evidence="11">
    <location>
        <begin position="350"/>
        <end position="399"/>
    </location>
</feature>
<accession>A0A0F7KMB1</accession>
<evidence type="ECO:0000256" key="9">
    <source>
        <dbReference type="ARBA" id="ARBA00023242"/>
    </source>
</evidence>
<keyword evidence="5 10" id="KW-0805">Transcription regulation</keyword>
<feature type="compositionally biased region" description="Low complexity" evidence="11">
    <location>
        <begin position="350"/>
        <end position="362"/>
    </location>
</feature>
<keyword evidence="7 10" id="KW-0804">Transcription</keyword>
<dbReference type="PRINTS" id="PR00398">
    <property type="entry name" value="STRDHORMONER"/>
</dbReference>
<proteinExistence type="evidence at transcript level"/>
<comment type="subcellular location">
    <subcellularLocation>
        <location evidence="1 10">Nucleus</location>
    </subcellularLocation>
</comment>
<evidence type="ECO:0000256" key="6">
    <source>
        <dbReference type="ARBA" id="ARBA00023125"/>
    </source>
</evidence>